<proteinExistence type="inferred from homology"/>
<dbReference type="InterPro" id="IPR037224">
    <property type="entry name" value="PapC_N_sf"/>
</dbReference>
<evidence type="ECO:0000256" key="7">
    <source>
        <dbReference type="ARBA" id="ARBA00022729"/>
    </source>
</evidence>
<protein>
    <submittedName>
        <fullName evidence="13">Outer membrane usher protein</fullName>
    </submittedName>
</protein>
<dbReference type="InterPro" id="IPR025949">
    <property type="entry name" value="PapC-like_C"/>
</dbReference>
<dbReference type="GO" id="GO:0009297">
    <property type="term" value="P:pilus assembly"/>
    <property type="evidence" value="ECO:0007669"/>
    <property type="project" value="InterPro"/>
</dbReference>
<dbReference type="InterPro" id="IPR025885">
    <property type="entry name" value="PapC_N"/>
</dbReference>
<evidence type="ECO:0000256" key="5">
    <source>
        <dbReference type="ARBA" id="ARBA00022558"/>
    </source>
</evidence>
<keyword evidence="8" id="KW-0472">Membrane</keyword>
<evidence type="ECO:0000259" key="11">
    <source>
        <dbReference type="Pfam" id="PF13953"/>
    </source>
</evidence>
<dbReference type="Pfam" id="PF13953">
    <property type="entry name" value="PapC_C"/>
    <property type="match status" value="1"/>
</dbReference>
<evidence type="ECO:0000256" key="1">
    <source>
        <dbReference type="ARBA" id="ARBA00004571"/>
    </source>
</evidence>
<keyword evidence="7 10" id="KW-0732">Signal</keyword>
<dbReference type="Gene3D" id="2.60.40.3110">
    <property type="match status" value="1"/>
</dbReference>
<name>A0A4V2V318_9GAMM</name>
<feature type="signal peptide" evidence="10">
    <location>
        <begin position="1"/>
        <end position="24"/>
    </location>
</feature>
<dbReference type="InterPro" id="IPR043142">
    <property type="entry name" value="PapC-like_C_sf"/>
</dbReference>
<keyword evidence="6" id="KW-0812">Transmembrane</keyword>
<evidence type="ECO:0000256" key="2">
    <source>
        <dbReference type="ARBA" id="ARBA00008064"/>
    </source>
</evidence>
<comment type="similarity">
    <text evidence="2">Belongs to the fimbrial export usher family.</text>
</comment>
<dbReference type="GO" id="GO:0009279">
    <property type="term" value="C:cell outer membrane"/>
    <property type="evidence" value="ECO:0007669"/>
    <property type="project" value="UniProtKB-SubCell"/>
</dbReference>
<dbReference type="RefSeq" id="WP_132497335.1">
    <property type="nucleotide sequence ID" value="NZ_SMAS01000019.1"/>
</dbReference>
<dbReference type="Gene3D" id="2.60.40.2070">
    <property type="match status" value="1"/>
</dbReference>
<feature type="domain" description="PapC N-terminal" evidence="12">
    <location>
        <begin position="34"/>
        <end position="201"/>
    </location>
</feature>
<dbReference type="PANTHER" id="PTHR30451:SF21">
    <property type="entry name" value="FIMBRIAL USHER DOMAIN-CONTAINING PROTEIN YDET-RELATED"/>
    <property type="match status" value="1"/>
</dbReference>
<keyword evidence="4" id="KW-1134">Transmembrane beta strand</keyword>
<comment type="caution">
    <text evidence="13">The sequence shown here is derived from an EMBL/GenBank/DDBJ whole genome shotgun (WGS) entry which is preliminary data.</text>
</comment>
<dbReference type="OrthoDB" id="6638581at2"/>
<evidence type="ECO:0000313" key="13">
    <source>
        <dbReference type="EMBL" id="TCT28170.1"/>
    </source>
</evidence>
<dbReference type="EMBL" id="SMAS01000019">
    <property type="protein sequence ID" value="TCT28170.1"/>
    <property type="molecule type" value="Genomic_DNA"/>
</dbReference>
<organism evidence="13 14">
    <name type="scientific">Providencia alcalifaciens</name>
    <dbReference type="NCBI Taxonomy" id="126385"/>
    <lineage>
        <taxon>Bacteria</taxon>
        <taxon>Pseudomonadati</taxon>
        <taxon>Pseudomonadota</taxon>
        <taxon>Gammaproteobacteria</taxon>
        <taxon>Enterobacterales</taxon>
        <taxon>Morganellaceae</taxon>
        <taxon>Providencia</taxon>
    </lineage>
</organism>
<evidence type="ECO:0000256" key="8">
    <source>
        <dbReference type="ARBA" id="ARBA00023136"/>
    </source>
</evidence>
<evidence type="ECO:0000256" key="3">
    <source>
        <dbReference type="ARBA" id="ARBA00022448"/>
    </source>
</evidence>
<dbReference type="Gene3D" id="3.10.20.410">
    <property type="match status" value="1"/>
</dbReference>
<dbReference type="GO" id="GO:0015473">
    <property type="term" value="F:fimbrial usher porin activity"/>
    <property type="evidence" value="ECO:0007669"/>
    <property type="project" value="InterPro"/>
</dbReference>
<dbReference type="Pfam" id="PF13954">
    <property type="entry name" value="PapC_N"/>
    <property type="match status" value="1"/>
</dbReference>
<feature type="chain" id="PRO_5020235520" evidence="10">
    <location>
        <begin position="25"/>
        <end position="870"/>
    </location>
</feature>
<evidence type="ECO:0000256" key="4">
    <source>
        <dbReference type="ARBA" id="ARBA00022452"/>
    </source>
</evidence>
<dbReference type="SUPFAM" id="SSF141729">
    <property type="entry name" value="FimD N-terminal domain-like"/>
    <property type="match status" value="1"/>
</dbReference>
<dbReference type="AlphaFoldDB" id="A0A4V2V318"/>
<evidence type="ECO:0000256" key="6">
    <source>
        <dbReference type="ARBA" id="ARBA00022692"/>
    </source>
</evidence>
<dbReference type="Pfam" id="PF00577">
    <property type="entry name" value="Usher"/>
    <property type="match status" value="1"/>
</dbReference>
<gene>
    <name evidence="13" type="ORF">EC835_1199</name>
</gene>
<dbReference type="PANTHER" id="PTHR30451">
    <property type="entry name" value="OUTER MEMBRANE USHER PROTEIN"/>
    <property type="match status" value="1"/>
</dbReference>
<dbReference type="Gene3D" id="2.60.40.2610">
    <property type="entry name" value="Outer membrane usher protein FimD, plug domain"/>
    <property type="match status" value="1"/>
</dbReference>
<evidence type="ECO:0000256" key="9">
    <source>
        <dbReference type="ARBA" id="ARBA00023237"/>
    </source>
</evidence>
<keyword evidence="5" id="KW-1029">Fimbrium biogenesis</keyword>
<sequence length="870" mass="92359">MFFFRVHYLATLSGLVLLNVPVQAASDEISNALTFDSDFLSMGSTDRGTEKHIDLSYFAHKGGMAPGQYAVQVKVNGKLVDEGRVLTFKSLPDQPGKLYACVSADDILTWWGITATQKKVDRDVSAAHPEVADDTESTETHCPVGGIMALVPYAQESFDFNRRLLSLTVPQASLGKGAQLRVPAASWDSGLPAWLVNYTLTGVQQWHHGQKQGSHFLGLSGQLNLLGWRFRNDISAYQRQGQSAEWNVSNGYAQRGFAQLGGNEVTLGYTASSGGGVDSVAFWGAKVDSDESMFDPMTIQYTPTVSGIANTPSTVTARQNGQVIFQQNIPQGPYSLSEFNRSGSGDVTVEVRDADGHVSEFVLAQANSSSLLPKGALSYSASTGVATVRSKYVDPRFVQAGGSYGVGENTTLTGGALLSKNYQALALGSGVYLGRFGALTYSMQGSRSQLSAIPGRTGVAMGLAHNVSWSRRFHETSLGMTYTRGQSPNARSYSEMLSLAPLADDEWQQPRSGLRDNLGISLSQSLKQYGNITLNLSRATQWHSDQVTQNIMLGYNTTIADVGLSLAWGMNTVRGQQSERERGHRGKDKTDRSMSLMMSLPLGKWSGSSYLNSGNYSYTQSNGQVSQQSGVSGSALSGDLSYSVSQALTGARGRSLSLGYGGQYGSFSGGYSYQAGNSALSYGVSGAFAAHPHGVTLGKSVSLSGGNALVSIPGASGVPVNGARTDWRGYALVSGLTPYARGNVMVDTSQLPGDVELDSSSRHVVPVRGALVAATFNSQQGYRVLLTLTHQGEPLLFGTSVALQSDASAQPPITGIVAEAGQVYLSGMPAAGSLVARWGDEPDEQCTANYHIPEGTDITRLALLASSCQS</sequence>
<dbReference type="InterPro" id="IPR042186">
    <property type="entry name" value="FimD_plug_dom"/>
</dbReference>
<dbReference type="InterPro" id="IPR000015">
    <property type="entry name" value="Fimb_usher"/>
</dbReference>
<keyword evidence="3" id="KW-0813">Transport</keyword>
<feature type="domain" description="PapC-like C-terminal" evidence="11">
    <location>
        <begin position="785"/>
        <end position="854"/>
    </location>
</feature>
<reference evidence="13 14" key="1">
    <citation type="submission" date="2019-03" db="EMBL/GenBank/DDBJ databases">
        <title>Genomic analyses of the natural microbiome of Caenorhabditis elegans.</title>
        <authorList>
            <person name="Samuel B."/>
        </authorList>
    </citation>
    <scope>NUCLEOTIDE SEQUENCE [LARGE SCALE GENOMIC DNA]</scope>
    <source>
        <strain evidence="13 14">JUb102</strain>
    </source>
</reference>
<evidence type="ECO:0000256" key="10">
    <source>
        <dbReference type="SAM" id="SignalP"/>
    </source>
</evidence>
<comment type="subcellular location">
    <subcellularLocation>
        <location evidence="1">Cell outer membrane</location>
        <topology evidence="1">Multi-pass membrane protein</topology>
    </subcellularLocation>
</comment>
<evidence type="ECO:0000259" key="12">
    <source>
        <dbReference type="Pfam" id="PF13954"/>
    </source>
</evidence>
<accession>A0A4V2V318</accession>
<dbReference type="Proteomes" id="UP000295055">
    <property type="component" value="Unassembled WGS sequence"/>
</dbReference>
<evidence type="ECO:0000313" key="14">
    <source>
        <dbReference type="Proteomes" id="UP000295055"/>
    </source>
</evidence>
<keyword evidence="9" id="KW-0998">Cell outer membrane</keyword>